<feature type="domain" description="GCVT N-terminal" evidence="1">
    <location>
        <begin position="28"/>
        <end position="235"/>
    </location>
</feature>
<dbReference type="Gene3D" id="3.30.1360.120">
    <property type="entry name" value="Probable tRNA modification gtpase trme, domain 1"/>
    <property type="match status" value="1"/>
</dbReference>
<dbReference type="PANTHER" id="PTHR43757:SF2">
    <property type="entry name" value="AMINOMETHYLTRANSFERASE, MITOCHONDRIAL"/>
    <property type="match status" value="1"/>
</dbReference>
<dbReference type="InterPro" id="IPR029043">
    <property type="entry name" value="GcvT/YgfZ_C"/>
</dbReference>
<dbReference type="SUPFAM" id="SSF101790">
    <property type="entry name" value="Aminomethyltransferase beta-barrel domain"/>
    <property type="match status" value="1"/>
</dbReference>
<dbReference type="PIRSF" id="PIRSF006487">
    <property type="entry name" value="GcvT"/>
    <property type="match status" value="1"/>
</dbReference>
<sequence length="429" mass="48539">MAYTVQDMRKGPEGYAWSRFGLPEYTDWMDESLSWKESCYIGDWSFLWQHRFTGPDALKLIADFTVNSFETFEVGQSKHAVHTNKDGKVIHEGVLTKFGEEDFMVHGRGGYWLSFNLGRGEYDAQVTRDDWFMYQVSGPKAIKVLESLTDAEVLLSAKFMHAVPVRIAGHDIFALRQGMAGELGFELQGPKEFGEDVYQAVLEAGQEHHIRKMGGRIAMINHLEASYPTIASDYIPAIFDEDMTEYMEYFLASMPSFAQPAYIAGSFEGRDPSEYYRSPIELGWAKVVTTRRADYLGAQALAAEKANPRRVLRTLEWNAEDVAAVQNSLLGEGEHYDFMEMPRDQRGYMWCDRIEVDGVLVGTATSRGYSYFFRKMLSLATVDVEHAEIGTCVNVIWGAPGHPQKSIRAVVRPAPYKEDRSRGELRAAS</sequence>
<dbReference type="SUPFAM" id="SSF103025">
    <property type="entry name" value="Folate-binding domain"/>
    <property type="match status" value="1"/>
</dbReference>
<evidence type="ECO:0000313" key="3">
    <source>
        <dbReference type="Proteomes" id="UP001595965"/>
    </source>
</evidence>
<keyword evidence="3" id="KW-1185">Reference proteome</keyword>
<dbReference type="Pfam" id="PF01571">
    <property type="entry name" value="GCV_T"/>
    <property type="match status" value="1"/>
</dbReference>
<name>A0ABV8XW25_9MICC</name>
<comment type="caution">
    <text evidence="2">The sequence shown here is derived from an EMBL/GenBank/DDBJ whole genome shotgun (WGS) entry which is preliminary data.</text>
</comment>
<dbReference type="EMBL" id="JBHSEN010000001">
    <property type="protein sequence ID" value="MFC4428495.1"/>
    <property type="molecule type" value="Genomic_DNA"/>
</dbReference>
<dbReference type="InterPro" id="IPR027266">
    <property type="entry name" value="TrmE/GcvT-like"/>
</dbReference>
<reference evidence="3" key="1">
    <citation type="journal article" date="2019" name="Int. J. Syst. Evol. Microbiol.">
        <title>The Global Catalogue of Microorganisms (GCM) 10K type strain sequencing project: providing services to taxonomists for standard genome sequencing and annotation.</title>
        <authorList>
            <consortium name="The Broad Institute Genomics Platform"/>
            <consortium name="The Broad Institute Genome Sequencing Center for Infectious Disease"/>
            <person name="Wu L."/>
            <person name="Ma J."/>
        </authorList>
    </citation>
    <scope>NUCLEOTIDE SEQUENCE [LARGE SCALE GENOMIC DNA]</scope>
    <source>
        <strain evidence="3">CGMCC 1.12125</strain>
    </source>
</reference>
<evidence type="ECO:0000259" key="1">
    <source>
        <dbReference type="Pfam" id="PF01571"/>
    </source>
</evidence>
<organism evidence="2 3">
    <name type="scientific">Citricoccus alkalitolerans</name>
    <dbReference type="NCBI Taxonomy" id="246603"/>
    <lineage>
        <taxon>Bacteria</taxon>
        <taxon>Bacillati</taxon>
        <taxon>Actinomycetota</taxon>
        <taxon>Actinomycetes</taxon>
        <taxon>Micrococcales</taxon>
        <taxon>Micrococcaceae</taxon>
        <taxon>Citricoccus</taxon>
    </lineage>
</organism>
<proteinExistence type="predicted"/>
<gene>
    <name evidence="2" type="ORF">ACFO0K_02235</name>
</gene>
<dbReference type="InterPro" id="IPR028896">
    <property type="entry name" value="GcvT/YgfZ/DmdA"/>
</dbReference>
<accession>A0ABV8XW25</accession>
<dbReference type="Proteomes" id="UP001595965">
    <property type="component" value="Unassembled WGS sequence"/>
</dbReference>
<evidence type="ECO:0000313" key="2">
    <source>
        <dbReference type="EMBL" id="MFC4428495.1"/>
    </source>
</evidence>
<dbReference type="RefSeq" id="WP_344229975.1">
    <property type="nucleotide sequence ID" value="NZ_BAAALH010000002.1"/>
</dbReference>
<dbReference type="InterPro" id="IPR006222">
    <property type="entry name" value="GCVT_N"/>
</dbReference>
<protein>
    <recommendedName>
        <fullName evidence="1">GCVT N-terminal domain-containing protein</fullName>
    </recommendedName>
</protein>
<dbReference type="PANTHER" id="PTHR43757">
    <property type="entry name" value="AMINOMETHYLTRANSFERASE"/>
    <property type="match status" value="1"/>
</dbReference>